<sequence>MLTLSAYLGLFLSAFGAATLLPLQSETLLVALLLSDSYPLWALLTVASAGNVLGALVNWLLGRSLEHFRHKRWFPVSPRKLEQAQGWYARYGHWSLLLSWLPIVGDPLTLVAGVMREPCWRFLLIVGLAKTGRYVALAAITLSLN</sequence>
<dbReference type="Proteomes" id="UP000030063">
    <property type="component" value="Unassembled WGS sequence"/>
</dbReference>
<dbReference type="STRING" id="1395571.TMS3_0106060"/>
<dbReference type="PANTHER" id="PTHR42709:SF4">
    <property type="entry name" value="INNER MEMBRANE PROTEIN YQAA"/>
    <property type="match status" value="1"/>
</dbReference>
<dbReference type="AlphaFoldDB" id="A0A0A1YNK8"/>
<dbReference type="Pfam" id="PF09335">
    <property type="entry name" value="VTT_dom"/>
    <property type="match status" value="1"/>
</dbReference>
<keyword evidence="1" id="KW-0812">Transmembrane</keyword>
<evidence type="ECO:0000313" key="4">
    <source>
        <dbReference type="Proteomes" id="UP000030063"/>
    </source>
</evidence>
<dbReference type="InterPro" id="IPR032816">
    <property type="entry name" value="VTT_dom"/>
</dbReference>
<comment type="caution">
    <text evidence="3">The sequence shown here is derived from an EMBL/GenBank/DDBJ whole genome shotgun (WGS) entry which is preliminary data.</text>
</comment>
<evidence type="ECO:0000259" key="2">
    <source>
        <dbReference type="Pfam" id="PF09335"/>
    </source>
</evidence>
<evidence type="ECO:0000256" key="1">
    <source>
        <dbReference type="SAM" id="Phobius"/>
    </source>
</evidence>
<feature type="domain" description="VTT" evidence="2">
    <location>
        <begin position="30"/>
        <end position="138"/>
    </location>
</feature>
<dbReference type="EMBL" id="AWSQ01000001">
    <property type="protein sequence ID" value="KFX71487.1"/>
    <property type="molecule type" value="Genomic_DNA"/>
</dbReference>
<dbReference type="InterPro" id="IPR051311">
    <property type="entry name" value="DedA_domain"/>
</dbReference>
<accession>A0A0A1YNK8</accession>
<protein>
    <submittedName>
        <fullName evidence="3">Membrane protein</fullName>
    </submittedName>
</protein>
<dbReference type="eggNOG" id="COG1238">
    <property type="taxonomic scope" value="Bacteria"/>
</dbReference>
<name>A0A0A1YNK8_9PSED</name>
<dbReference type="RefSeq" id="WP_029866143.1">
    <property type="nucleotide sequence ID" value="NZ_AWSQ01000001.1"/>
</dbReference>
<feature type="transmembrane region" description="Helical" evidence="1">
    <location>
        <begin position="40"/>
        <end position="61"/>
    </location>
</feature>
<gene>
    <name evidence="3" type="ORF">TMS3_0106060</name>
</gene>
<keyword evidence="1" id="KW-0472">Membrane</keyword>
<organism evidence="3 4">
    <name type="scientific">Pseudomonas taeanensis MS-3</name>
    <dbReference type="NCBI Taxonomy" id="1395571"/>
    <lineage>
        <taxon>Bacteria</taxon>
        <taxon>Pseudomonadati</taxon>
        <taxon>Pseudomonadota</taxon>
        <taxon>Gammaproteobacteria</taxon>
        <taxon>Pseudomonadales</taxon>
        <taxon>Pseudomonadaceae</taxon>
        <taxon>Pseudomonas</taxon>
    </lineage>
</organism>
<reference evidence="3 4" key="1">
    <citation type="journal article" date="2014" name="Genome Announc.">
        <title>Draft Genome Sequence of Petroleum Oil-Degrading Marine Bacterium Pseudomonas taeanensis Strain MS-3, Isolated from a Crude Oil-Contaminated Seashore.</title>
        <authorList>
            <person name="Lee S.Y."/>
            <person name="Kim S.H."/>
            <person name="Lee D.G."/>
            <person name="Shin S."/>
            <person name="Yun S.H."/>
            <person name="Choi C.W."/>
            <person name="Chung Y.H."/>
            <person name="Choi J.S."/>
            <person name="Kahng H.Y."/>
            <person name="Kim S.I."/>
        </authorList>
    </citation>
    <scope>NUCLEOTIDE SEQUENCE [LARGE SCALE GENOMIC DNA]</scope>
    <source>
        <strain evidence="3 4">MS-3</strain>
    </source>
</reference>
<dbReference type="OrthoDB" id="9814483at2"/>
<dbReference type="GO" id="GO:0005886">
    <property type="term" value="C:plasma membrane"/>
    <property type="evidence" value="ECO:0007669"/>
    <property type="project" value="UniProtKB-ARBA"/>
</dbReference>
<dbReference type="PANTHER" id="PTHR42709">
    <property type="entry name" value="ALKALINE PHOSPHATASE LIKE PROTEIN"/>
    <property type="match status" value="1"/>
</dbReference>
<evidence type="ECO:0000313" key="3">
    <source>
        <dbReference type="EMBL" id="KFX71487.1"/>
    </source>
</evidence>
<keyword evidence="4" id="KW-1185">Reference proteome</keyword>
<keyword evidence="1" id="KW-1133">Transmembrane helix</keyword>
<proteinExistence type="predicted"/>